<keyword evidence="6" id="KW-0560">Oxidoreductase</keyword>
<dbReference type="EMBL" id="BOMB01000033">
    <property type="protein sequence ID" value="GID14796.1"/>
    <property type="molecule type" value="Genomic_DNA"/>
</dbReference>
<dbReference type="GO" id="GO:0050661">
    <property type="term" value="F:NADP binding"/>
    <property type="evidence" value="ECO:0007669"/>
    <property type="project" value="InterPro"/>
</dbReference>
<dbReference type="Proteomes" id="UP000612808">
    <property type="component" value="Unassembled WGS sequence"/>
</dbReference>
<dbReference type="InterPro" id="IPR036188">
    <property type="entry name" value="FAD/NAD-bd_sf"/>
</dbReference>
<evidence type="ECO:0000256" key="5">
    <source>
        <dbReference type="ARBA" id="ARBA00022857"/>
    </source>
</evidence>
<comment type="similarity">
    <text evidence="2">Belongs to the FAD-binding monooxygenase family.</text>
</comment>
<comment type="caution">
    <text evidence="7">The sequence shown here is derived from an EMBL/GenBank/DDBJ whole genome shotgun (WGS) entry which is preliminary data.</text>
</comment>
<keyword evidence="3" id="KW-0285">Flavoprotein</keyword>
<dbReference type="PANTHER" id="PTHR23023">
    <property type="entry name" value="DIMETHYLANILINE MONOOXYGENASE"/>
    <property type="match status" value="1"/>
</dbReference>
<dbReference type="GO" id="GO:0004499">
    <property type="term" value="F:N,N-dimethylaniline monooxygenase activity"/>
    <property type="evidence" value="ECO:0007669"/>
    <property type="project" value="InterPro"/>
</dbReference>
<dbReference type="InterPro" id="IPR020946">
    <property type="entry name" value="Flavin_mOase-like"/>
</dbReference>
<dbReference type="PIRSF" id="PIRSF000332">
    <property type="entry name" value="FMO"/>
    <property type="match status" value="1"/>
</dbReference>
<sequence length="458" mass="50638">MTDGPATGEETGPATGVYDRGDAVCVIGGGSSGLAAVKNLREHGFEVDCYERETGLGGAWNAGADRSPVYAGLHLVSSRPFTQFPDFPMPDSYPDYPDHRQVLAYFERYADHFELREHVWFGTEVQSVAATGGDRWEVTVRGTGGGPTRTLRYAAVVVANGHLWHPHRPEYPGQEDFGGQIIHSSAYKDPSQLRGKRVLVVGGGNSGCDIAVAAAQSADTTWHSTRRGDWLTPKYLLGRPADQLDDLTRALRLPLWARRLLYRTVLRLTVGRPARFGLRRPEHKPFTAHPVVTSQLIYHLGHGDLTPKPDVAEFQPGRVVFTDGSSVDPQLVVMATGYRPRFDFLADEYLGGDGERPRLFLHMLNPAYPTLSVAGLIDPDSGQFGLVHWQTVLIARLLRARVEAPSRAATLYRRAERDIDRRYLQTRMLASGRHRYDVGHHRYLAALGQALSGLEGAK</sequence>
<dbReference type="FunFam" id="3.50.50.60:FF:000042">
    <property type="entry name" value="Dimethylaniline monooxygenase [N-oxide-forming]"/>
    <property type="match status" value="1"/>
</dbReference>
<keyword evidence="5" id="KW-0521">NADP</keyword>
<evidence type="ECO:0000256" key="2">
    <source>
        <dbReference type="ARBA" id="ARBA00010139"/>
    </source>
</evidence>
<evidence type="ECO:0000256" key="3">
    <source>
        <dbReference type="ARBA" id="ARBA00022630"/>
    </source>
</evidence>
<gene>
    <name evidence="7" type="ORF">Aru02nite_56850</name>
</gene>
<evidence type="ECO:0000313" key="7">
    <source>
        <dbReference type="EMBL" id="GID14796.1"/>
    </source>
</evidence>
<dbReference type="Gene3D" id="3.50.50.60">
    <property type="entry name" value="FAD/NAD(P)-binding domain"/>
    <property type="match status" value="1"/>
</dbReference>
<dbReference type="Pfam" id="PF00743">
    <property type="entry name" value="FMO-like"/>
    <property type="match status" value="1"/>
</dbReference>
<keyword evidence="4" id="KW-0274">FAD</keyword>
<name>A0A8J3ND80_9ACTN</name>
<evidence type="ECO:0000256" key="1">
    <source>
        <dbReference type="ARBA" id="ARBA00009183"/>
    </source>
</evidence>
<dbReference type="InterPro" id="IPR000960">
    <property type="entry name" value="Flavin_mOase"/>
</dbReference>
<accession>A0A8J3ND80</accession>
<reference evidence="7" key="1">
    <citation type="submission" date="2021-01" db="EMBL/GenBank/DDBJ databases">
        <title>Whole genome shotgun sequence of Actinocatenispora rupis NBRC 107355.</title>
        <authorList>
            <person name="Komaki H."/>
            <person name="Tamura T."/>
        </authorList>
    </citation>
    <scope>NUCLEOTIDE SEQUENCE</scope>
    <source>
        <strain evidence="7">NBRC 107355</strain>
    </source>
</reference>
<dbReference type="InterPro" id="IPR050346">
    <property type="entry name" value="FMO-like"/>
</dbReference>
<evidence type="ECO:0000256" key="4">
    <source>
        <dbReference type="ARBA" id="ARBA00022827"/>
    </source>
</evidence>
<dbReference type="AlphaFoldDB" id="A0A8J3ND80"/>
<protein>
    <submittedName>
        <fullName evidence="7">Flavin-binding monooxygenase</fullName>
    </submittedName>
</protein>
<dbReference type="SUPFAM" id="SSF51905">
    <property type="entry name" value="FAD/NAD(P)-binding domain"/>
    <property type="match status" value="2"/>
</dbReference>
<dbReference type="GO" id="GO:0050660">
    <property type="term" value="F:flavin adenine dinucleotide binding"/>
    <property type="evidence" value="ECO:0007669"/>
    <property type="project" value="InterPro"/>
</dbReference>
<keyword evidence="8" id="KW-1185">Reference proteome</keyword>
<proteinExistence type="inferred from homology"/>
<dbReference type="RefSeq" id="WP_239077001.1">
    <property type="nucleotide sequence ID" value="NZ_BAAAZM010000012.1"/>
</dbReference>
<keyword evidence="7" id="KW-0503">Monooxygenase</keyword>
<evidence type="ECO:0000256" key="6">
    <source>
        <dbReference type="ARBA" id="ARBA00023002"/>
    </source>
</evidence>
<dbReference type="PRINTS" id="PR00370">
    <property type="entry name" value="FMOXYGENASE"/>
</dbReference>
<comment type="similarity">
    <text evidence="1">Belongs to the FMO family.</text>
</comment>
<evidence type="ECO:0000313" key="8">
    <source>
        <dbReference type="Proteomes" id="UP000612808"/>
    </source>
</evidence>
<organism evidence="7 8">
    <name type="scientific">Actinocatenispora rupis</name>
    <dbReference type="NCBI Taxonomy" id="519421"/>
    <lineage>
        <taxon>Bacteria</taxon>
        <taxon>Bacillati</taxon>
        <taxon>Actinomycetota</taxon>
        <taxon>Actinomycetes</taxon>
        <taxon>Micromonosporales</taxon>
        <taxon>Micromonosporaceae</taxon>
        <taxon>Actinocatenispora</taxon>
    </lineage>
</organism>